<dbReference type="EMBL" id="JARXVC010000025">
    <property type="protein sequence ID" value="MDH6284703.1"/>
    <property type="molecule type" value="Genomic_DNA"/>
</dbReference>
<dbReference type="PANTHER" id="PTHR43201">
    <property type="entry name" value="ACYL-COA SYNTHETASE"/>
    <property type="match status" value="1"/>
</dbReference>
<dbReference type="GO" id="GO:0016874">
    <property type="term" value="F:ligase activity"/>
    <property type="evidence" value="ECO:0007669"/>
    <property type="project" value="UniProtKB-KW"/>
</dbReference>
<comment type="caution">
    <text evidence="5">The sequence shown here is derived from an EMBL/GenBank/DDBJ whole genome shotgun (WGS) entry which is preliminary data.</text>
</comment>
<evidence type="ECO:0000259" key="4">
    <source>
        <dbReference type="Pfam" id="PF13193"/>
    </source>
</evidence>
<dbReference type="InterPro" id="IPR020845">
    <property type="entry name" value="AMP-binding_CS"/>
</dbReference>
<evidence type="ECO:0000256" key="1">
    <source>
        <dbReference type="ARBA" id="ARBA00006432"/>
    </source>
</evidence>
<dbReference type="Proteomes" id="UP001160334">
    <property type="component" value="Unassembled WGS sequence"/>
</dbReference>
<reference evidence="5 6" key="1">
    <citation type="submission" date="2023-04" db="EMBL/GenBank/DDBJ databases">
        <title>Forest soil microbial communities from Buena Vista Peninsula, Colon Province, Panama.</title>
        <authorList>
            <person name="Bouskill N."/>
        </authorList>
    </citation>
    <scope>NUCLEOTIDE SEQUENCE [LARGE SCALE GENOMIC DNA]</scope>
    <source>
        <strain evidence="5 6">CFH S0262</strain>
    </source>
</reference>
<organism evidence="5 6">
    <name type="scientific">Prescottella agglutinans</name>
    <dbReference type="NCBI Taxonomy" id="1644129"/>
    <lineage>
        <taxon>Bacteria</taxon>
        <taxon>Bacillati</taxon>
        <taxon>Actinomycetota</taxon>
        <taxon>Actinomycetes</taxon>
        <taxon>Mycobacteriales</taxon>
        <taxon>Nocardiaceae</taxon>
        <taxon>Prescottella</taxon>
    </lineage>
</organism>
<comment type="similarity">
    <text evidence="1">Belongs to the ATP-dependent AMP-binding enzyme family.</text>
</comment>
<protein>
    <submittedName>
        <fullName evidence="5">Acyl-coenzyme A synthetase/AMP-(Fatty) acid ligase</fullName>
    </submittedName>
</protein>
<dbReference type="Pfam" id="PF13193">
    <property type="entry name" value="AMP-binding_C"/>
    <property type="match status" value="1"/>
</dbReference>
<keyword evidence="6" id="KW-1185">Reference proteome</keyword>
<sequence>MTLPTVHDRYSADEIRGFYDNGYWGTESLHALVAAQAERQPDKTFLFDSTTGFTYAELRDSSVRLATALRRHGIERGDRVLVQIPNWAEFAVISVAVARAGAILLPVMPIYRDNEIEYLLQHSGAKMVITCEQFKGFDYLAMYRRLRTTCPEVSALVALRPSAPPDPSVALSFDDLLATPADLELLGPDSGPDEPFLIVYTSGTTSRPKGCLHTVNTCRASAKTIAIGLDYTDSDVQFGPSPISHATGLVTNLFLPLEKGASSHLMEAWEPVEGMRRIQEHGCTVSVSATAFLQMMMSAYDPAKNDLSSMRLWVCAGAPIPGSVVEAAEEMLSGGQVLSLYGRSENFVTTMCTIHDDPARSITSDGSAMRGANVRVVDADGNAVTTGEEGDIAYRGPSHMLCYFRDEEQTAVLFTPDGYSRSGDLGYMDADGFVRVSGRLKDIVIRGGLNISARELEDLLVQHPAIANVAVVGMPDERLGEKVCAYVIPTDSTIPTLNDITSFLRDHNIATPKLPERLEIVDAFPMTATGKIQKHVLRQDVADKLG</sequence>
<feature type="domain" description="AMP-dependent synthetase/ligase" evidence="3">
    <location>
        <begin position="34"/>
        <end position="404"/>
    </location>
</feature>
<dbReference type="PANTHER" id="PTHR43201:SF5">
    <property type="entry name" value="MEDIUM-CHAIN ACYL-COA LIGASE ACSF2, MITOCHONDRIAL"/>
    <property type="match status" value="1"/>
</dbReference>
<dbReference type="Pfam" id="PF00501">
    <property type="entry name" value="AMP-binding"/>
    <property type="match status" value="1"/>
</dbReference>
<feature type="domain" description="AMP-binding enzyme C-terminal" evidence="4">
    <location>
        <begin position="455"/>
        <end position="531"/>
    </location>
</feature>
<proteinExistence type="inferred from homology"/>
<accession>A0ABT6MK62</accession>
<dbReference type="InterPro" id="IPR000873">
    <property type="entry name" value="AMP-dep_synth/lig_dom"/>
</dbReference>
<dbReference type="InterPro" id="IPR042099">
    <property type="entry name" value="ANL_N_sf"/>
</dbReference>
<dbReference type="InterPro" id="IPR025110">
    <property type="entry name" value="AMP-bd_C"/>
</dbReference>
<evidence type="ECO:0000313" key="6">
    <source>
        <dbReference type="Proteomes" id="UP001160334"/>
    </source>
</evidence>
<dbReference type="RefSeq" id="WP_280763901.1">
    <property type="nucleotide sequence ID" value="NZ_JARXVC010000025.1"/>
</dbReference>
<dbReference type="InterPro" id="IPR045851">
    <property type="entry name" value="AMP-bd_C_sf"/>
</dbReference>
<dbReference type="Gene3D" id="3.40.50.12780">
    <property type="entry name" value="N-terminal domain of ligase-like"/>
    <property type="match status" value="1"/>
</dbReference>
<gene>
    <name evidence="5" type="ORF">M2280_005964</name>
</gene>
<evidence type="ECO:0000259" key="3">
    <source>
        <dbReference type="Pfam" id="PF00501"/>
    </source>
</evidence>
<evidence type="ECO:0000256" key="2">
    <source>
        <dbReference type="ARBA" id="ARBA00022598"/>
    </source>
</evidence>
<keyword evidence="2 5" id="KW-0436">Ligase</keyword>
<evidence type="ECO:0000313" key="5">
    <source>
        <dbReference type="EMBL" id="MDH6284703.1"/>
    </source>
</evidence>
<dbReference type="SUPFAM" id="SSF56801">
    <property type="entry name" value="Acetyl-CoA synthetase-like"/>
    <property type="match status" value="1"/>
</dbReference>
<name>A0ABT6MK62_9NOCA</name>
<dbReference type="Gene3D" id="3.30.300.30">
    <property type="match status" value="1"/>
</dbReference>
<dbReference type="PROSITE" id="PS00455">
    <property type="entry name" value="AMP_BINDING"/>
    <property type="match status" value="1"/>
</dbReference>